<protein>
    <submittedName>
        <fullName evidence="5">Transcriptional regulator PocR</fullName>
    </submittedName>
</protein>
<dbReference type="STRING" id="1218508.JG29_14510"/>
<keyword evidence="2" id="KW-0238">DNA-binding</keyword>
<name>A0A0F4KT53_9LACO</name>
<dbReference type="SMART" id="SM00342">
    <property type="entry name" value="HTH_ARAC"/>
    <property type="match status" value="1"/>
</dbReference>
<reference evidence="5 6" key="1">
    <citation type="submission" date="2014-12" db="EMBL/GenBank/DDBJ databases">
        <title>Comparative genomics of the lactic acid bacteria isolated from the honey bee gut.</title>
        <authorList>
            <person name="Ellegaard K.M."/>
            <person name="Tamarit D."/>
            <person name="Javelind E."/>
            <person name="Olofsson T."/>
            <person name="Andersson S.G."/>
            <person name="Vasquez A."/>
        </authorList>
    </citation>
    <scope>NUCLEOTIDE SEQUENCE [LARGE SCALE GENOMIC DNA]</scope>
    <source>
        <strain evidence="5 6">Hon2</strain>
    </source>
</reference>
<feature type="domain" description="HTH araC/xylS-type" evidence="4">
    <location>
        <begin position="164"/>
        <end position="262"/>
    </location>
</feature>
<evidence type="ECO:0000256" key="2">
    <source>
        <dbReference type="ARBA" id="ARBA00023125"/>
    </source>
</evidence>
<evidence type="ECO:0000256" key="1">
    <source>
        <dbReference type="ARBA" id="ARBA00023015"/>
    </source>
</evidence>
<comment type="caution">
    <text evidence="5">The sequence shown here is derived from an EMBL/GenBank/DDBJ whole genome shotgun (WGS) entry which is preliminary data.</text>
</comment>
<dbReference type="Gene3D" id="1.10.10.60">
    <property type="entry name" value="Homeodomain-like"/>
    <property type="match status" value="2"/>
</dbReference>
<evidence type="ECO:0000256" key="3">
    <source>
        <dbReference type="ARBA" id="ARBA00023163"/>
    </source>
</evidence>
<dbReference type="RefSeq" id="WP_045923277.1">
    <property type="nucleotide sequence ID" value="NZ_JBHTHW010000005.1"/>
</dbReference>
<dbReference type="GO" id="GO:0003700">
    <property type="term" value="F:DNA-binding transcription factor activity"/>
    <property type="evidence" value="ECO:0007669"/>
    <property type="project" value="InterPro"/>
</dbReference>
<dbReference type="PANTHER" id="PTHR43280:SF28">
    <property type="entry name" value="HTH-TYPE TRANSCRIPTIONAL ACTIVATOR RHAS"/>
    <property type="match status" value="1"/>
</dbReference>
<dbReference type="OrthoDB" id="9788446at2"/>
<gene>
    <name evidence="5" type="ORF">JG29_14510</name>
</gene>
<dbReference type="SUPFAM" id="SSF46689">
    <property type="entry name" value="Homeodomain-like"/>
    <property type="match status" value="2"/>
</dbReference>
<dbReference type="PANTHER" id="PTHR43280">
    <property type="entry name" value="ARAC-FAMILY TRANSCRIPTIONAL REGULATOR"/>
    <property type="match status" value="1"/>
</dbReference>
<dbReference type="PROSITE" id="PS01124">
    <property type="entry name" value="HTH_ARAC_FAMILY_2"/>
    <property type="match status" value="1"/>
</dbReference>
<dbReference type="Pfam" id="PF12833">
    <property type="entry name" value="HTH_18"/>
    <property type="match status" value="1"/>
</dbReference>
<evidence type="ECO:0000259" key="4">
    <source>
        <dbReference type="PROSITE" id="PS01124"/>
    </source>
</evidence>
<dbReference type="Proteomes" id="UP000033695">
    <property type="component" value="Unassembled WGS sequence"/>
</dbReference>
<evidence type="ECO:0000313" key="5">
    <source>
        <dbReference type="EMBL" id="KJY48391.1"/>
    </source>
</evidence>
<accession>A0A0F4KT53</accession>
<dbReference type="HOGENOM" id="CLU_064925_0_0_9"/>
<keyword evidence="1" id="KW-0805">Transcription regulation</keyword>
<evidence type="ECO:0000313" key="6">
    <source>
        <dbReference type="Proteomes" id="UP000033695"/>
    </source>
</evidence>
<organism evidence="5 6">
    <name type="scientific">Bombilactobacillus mellis</name>
    <dbReference type="NCBI Taxonomy" id="1218508"/>
    <lineage>
        <taxon>Bacteria</taxon>
        <taxon>Bacillati</taxon>
        <taxon>Bacillota</taxon>
        <taxon>Bacilli</taxon>
        <taxon>Lactobacillales</taxon>
        <taxon>Lactobacillaceae</taxon>
        <taxon>Bombilactobacillus</taxon>
    </lineage>
</organism>
<dbReference type="InterPro" id="IPR009057">
    <property type="entry name" value="Homeodomain-like_sf"/>
</dbReference>
<dbReference type="InterPro" id="IPR018060">
    <property type="entry name" value="HTH_AraC"/>
</dbReference>
<dbReference type="AlphaFoldDB" id="A0A0F4KT53"/>
<keyword evidence="3" id="KW-0804">Transcription</keyword>
<dbReference type="GO" id="GO:0043565">
    <property type="term" value="F:sequence-specific DNA binding"/>
    <property type="evidence" value="ECO:0007669"/>
    <property type="project" value="InterPro"/>
</dbReference>
<dbReference type="EMBL" id="JXBZ01000009">
    <property type="protein sequence ID" value="KJY48391.1"/>
    <property type="molecule type" value="Genomic_DNA"/>
</dbReference>
<sequence length="359" mass="42622">MDFINYQFNIKEIIEKTIQSFSSITDIIFINQKLDILSNSTDIKAFQDLIRLEPNLKNKYIYAYPLIFNYGLEGIFILFDEEKIAAENLYLYRGYLEVAVKTFLKDHNQEVLLLKPLYIKNLRKILNFIVEYRLLQKNDNNHPKNPHHLSNQSNNNDTTLDIIKLARQYILENITNELSLKKVAQTLYISPDYLSRIFKEHLHINFIDYINMNKVAVAQRELLSDNAPIKYLSQKLGFSQSSYFSKVFKQKTHLSPLQFRKQNSRIKKIYTIPRDLTWNHHISVYDISKKFFADNNIDFKIHNINGYPYVYSINYLKNNQINGGWIYTVDFLQPIKTSNEIFVNDKTIIQWLYTDRALE</sequence>
<proteinExistence type="predicted"/>
<keyword evidence="6" id="KW-1185">Reference proteome</keyword>
<dbReference type="PATRIC" id="fig|1218508.4.peg.1443"/>